<evidence type="ECO:0000313" key="2">
    <source>
        <dbReference type="EMBL" id="CAK7918260.1"/>
    </source>
</evidence>
<protein>
    <submittedName>
        <fullName evidence="2">Uncharacterized protein</fullName>
    </submittedName>
</protein>
<organism evidence="2 3">
    <name type="scientific">[Candida] anglica</name>
    <dbReference type="NCBI Taxonomy" id="148631"/>
    <lineage>
        <taxon>Eukaryota</taxon>
        <taxon>Fungi</taxon>
        <taxon>Dikarya</taxon>
        <taxon>Ascomycota</taxon>
        <taxon>Saccharomycotina</taxon>
        <taxon>Pichiomycetes</taxon>
        <taxon>Debaryomycetaceae</taxon>
        <taxon>Kurtzmaniella</taxon>
    </lineage>
</organism>
<keyword evidence="3" id="KW-1185">Reference proteome</keyword>
<dbReference type="Proteomes" id="UP001497600">
    <property type="component" value="Chromosome G"/>
</dbReference>
<reference evidence="2 3" key="1">
    <citation type="submission" date="2024-01" db="EMBL/GenBank/DDBJ databases">
        <authorList>
            <consortium name="Genoscope - CEA"/>
            <person name="William W."/>
        </authorList>
    </citation>
    <scope>NUCLEOTIDE SEQUENCE [LARGE SCALE GENOMIC DNA]</scope>
    <source>
        <strain evidence="2 3">29B2s-10</strain>
    </source>
</reference>
<comment type="similarity">
    <text evidence="1">Belongs to the PHAF1 family.</text>
</comment>
<sequence length="499" mass="56736">MIRQVSIVPGEGIGNSIQLGDTLYSIINKFQQKDHKMKIIYSDKEYLETPLVVILPSLGVRLTFENCNQQELLVIEIISFEFIKIVYNNFHLNEIRHSADDGFLTIEANGDEGGSEEEVENFQKTSSQEVLVKPPTLHQIYNKIFGPTYPGKLVDDCYILSYPGISFRFKILSQDLQDEVSKVSLNENSLLSQLLNWDKVDDIVCESLAIFNGDSWDEFFKSFKQYLLTKKKTKVSERFNGSKLIPKISKLIVNLSERDIKIILNSNKDMTKTSEFTIKIGETTQQEILNILGPPDDYFNKFDCRLLIHKHLKQSLSISNGGSSDTISGNSIDKFHNYFSLGLDFLYDLNPESKKSHNSTGILKKVVIHNGGVTKSLDFMRWNKCNWEIHTGKDGVGSDICVNSSMYFKDIPSAFFSTLNSQVIRPVLLNRNEAEFIDNDLDIINVNEVPAHHSKPGRNSNEKRTNQVKTWGQSKLYGGKYCIWEVVDSIGCITCVTIY</sequence>
<dbReference type="Pfam" id="PF03676">
    <property type="entry name" value="PHAF1"/>
    <property type="match status" value="2"/>
</dbReference>
<evidence type="ECO:0000256" key="1">
    <source>
        <dbReference type="ARBA" id="ARBA00024339"/>
    </source>
</evidence>
<dbReference type="InterPro" id="IPR039156">
    <property type="entry name" value="PHAF1/BROMI"/>
</dbReference>
<gene>
    <name evidence="2" type="ORF">CAAN4_G12442</name>
</gene>
<dbReference type="EMBL" id="OZ004259">
    <property type="protein sequence ID" value="CAK7918260.1"/>
    <property type="molecule type" value="Genomic_DNA"/>
</dbReference>
<evidence type="ECO:0000313" key="3">
    <source>
        <dbReference type="Proteomes" id="UP001497600"/>
    </source>
</evidence>
<proteinExistence type="inferred from homology"/>
<dbReference type="PANTHER" id="PTHR13465:SF2">
    <property type="entry name" value="PHAGOSOME ASSEMBLY FACTOR 1"/>
    <property type="match status" value="1"/>
</dbReference>
<dbReference type="PANTHER" id="PTHR13465">
    <property type="entry name" value="UPF0183 PROTEIN"/>
    <property type="match status" value="1"/>
</dbReference>
<dbReference type="InterPro" id="IPR005373">
    <property type="entry name" value="PHAF1"/>
</dbReference>
<name>A0ABP0EI06_9ASCO</name>
<accession>A0ABP0EI06</accession>